<evidence type="ECO:0000313" key="3">
    <source>
        <dbReference type="EMBL" id="OMO96972.1"/>
    </source>
</evidence>
<comment type="caution">
    <text evidence="3">The sequence shown here is derived from an EMBL/GenBank/DDBJ whole genome shotgun (WGS) entry which is preliminary data.</text>
</comment>
<dbReference type="Pfam" id="PF14223">
    <property type="entry name" value="Retrotran_gag_2"/>
    <property type="match status" value="1"/>
</dbReference>
<dbReference type="PANTHER" id="PTHR47481">
    <property type="match status" value="1"/>
</dbReference>
<dbReference type="Pfam" id="PF14244">
    <property type="entry name" value="Retrotran_gag_3"/>
    <property type="match status" value="1"/>
</dbReference>
<gene>
    <name evidence="3" type="ORF">COLO4_14937</name>
</gene>
<reference evidence="4" key="1">
    <citation type="submission" date="2013-09" db="EMBL/GenBank/DDBJ databases">
        <title>Corchorus olitorius genome sequencing.</title>
        <authorList>
            <person name="Alam M."/>
            <person name="Haque M.S."/>
            <person name="Islam M.S."/>
            <person name="Emdad E.M."/>
            <person name="Islam M.M."/>
            <person name="Ahmed B."/>
            <person name="Halim A."/>
            <person name="Hossen Q.M.M."/>
            <person name="Hossain M.Z."/>
            <person name="Ahmed R."/>
            <person name="Khan M.M."/>
            <person name="Islam R."/>
            <person name="Rashid M.M."/>
            <person name="Khan S.A."/>
            <person name="Rahman M.S."/>
            <person name="Alam M."/>
            <person name="Yahiya A.S."/>
            <person name="Khan M.S."/>
            <person name="Azam M.S."/>
            <person name="Haque T."/>
            <person name="Lashkar M.Z.H."/>
            <person name="Akhand A.I."/>
            <person name="Morshed G."/>
            <person name="Roy S."/>
            <person name="Uddin K.S."/>
            <person name="Rabeya T."/>
            <person name="Hossain A.S."/>
            <person name="Chowdhury A."/>
            <person name="Snigdha A.R."/>
            <person name="Mortoza M.S."/>
            <person name="Matin S.A."/>
            <person name="Hoque S.M.E."/>
            <person name="Islam M.K."/>
            <person name="Roy D.K."/>
            <person name="Haider R."/>
            <person name="Moosa M.M."/>
            <person name="Elias S.M."/>
            <person name="Hasan A.M."/>
            <person name="Jahan S."/>
            <person name="Shafiuddin M."/>
            <person name="Mahmood N."/>
            <person name="Shommy N.S."/>
        </authorList>
    </citation>
    <scope>NUCLEOTIDE SEQUENCE [LARGE SCALE GENOMIC DNA]</scope>
    <source>
        <strain evidence="4">cv. O-4</strain>
    </source>
</reference>
<dbReference type="InterPro" id="IPR029472">
    <property type="entry name" value="Copia-like_N"/>
</dbReference>
<keyword evidence="4" id="KW-1185">Reference proteome</keyword>
<evidence type="ECO:0000313" key="4">
    <source>
        <dbReference type="Proteomes" id="UP000187203"/>
    </source>
</evidence>
<feature type="compositionally biased region" description="Low complexity" evidence="1">
    <location>
        <begin position="236"/>
        <end position="245"/>
    </location>
</feature>
<feature type="domain" description="Retrotransposon Copia-like N-terminal" evidence="2">
    <location>
        <begin position="23"/>
        <end position="61"/>
    </location>
</feature>
<evidence type="ECO:0000256" key="1">
    <source>
        <dbReference type="SAM" id="MobiDB-lite"/>
    </source>
</evidence>
<dbReference type="OrthoDB" id="998127at2759"/>
<name>A0A1R3JPY8_9ROSI</name>
<dbReference type="AlphaFoldDB" id="A0A1R3JPY8"/>
<dbReference type="Proteomes" id="UP000187203">
    <property type="component" value="Unassembled WGS sequence"/>
</dbReference>
<feature type="region of interest" description="Disordered" evidence="1">
    <location>
        <begin position="220"/>
        <end position="326"/>
    </location>
</feature>
<dbReference type="PANTHER" id="PTHR47481:SF2">
    <property type="entry name" value="RETROTRANSPOSON GAG DOMAIN-CONTAINING PROTEIN"/>
    <property type="match status" value="1"/>
</dbReference>
<proteinExistence type="predicted"/>
<dbReference type="EMBL" id="AWUE01015533">
    <property type="protein sequence ID" value="OMO96972.1"/>
    <property type="molecule type" value="Genomic_DNA"/>
</dbReference>
<accession>A0A1R3JPY8</accession>
<protein>
    <recommendedName>
        <fullName evidence="2">Retrotransposon Copia-like N-terminal domain-containing protein</fullName>
    </recommendedName>
</protein>
<sequence length="478" mass="53234">MASSASITTTKYSYPATLNIGNFVTIKLSQNNYLLWKTQIMGLIESQDMVGFIDGSFAMPKTYVTISSDEGSVETINPDFTAWKRSDRLLRGWITSTLSEEVLGLVVGLDTSVAVWQALSDSFAQESQEREFYLQQSLNLHRKGTNSMADYIRVFKNLCDDLAAIGKPIDDRTKVFTLLKGLGPDYESFVTTMLKPPIPTYRDLVPLLQGHETMKNLHSPGFSNQPNHNMAFVGQRSNVSGGNRNFSRRGRNFSGFNSKGRGFIPSESSSSKGANHLTPKLSKGENDANDDKKENTSSSTTSSLPCSHDGVDGDLTILDSENPHGVTHEHSLVEGVTTSNETCAPTNSIDVSHDQQNEDAPMAIENSQQGNAQEADIVVGQAIQVEWTLAEHQLILNGIAQFLRHYGGQGVFHLRRTIRSKLWRFVKETAFPNAAHRTKLTIRKRYNQLLTEARKPPLQRRIPYMTDDLVERILYLEG</sequence>
<evidence type="ECO:0000259" key="2">
    <source>
        <dbReference type="Pfam" id="PF14244"/>
    </source>
</evidence>
<feature type="compositionally biased region" description="Basic and acidic residues" evidence="1">
    <location>
        <begin position="282"/>
        <end position="295"/>
    </location>
</feature>
<organism evidence="3 4">
    <name type="scientific">Corchorus olitorius</name>
    <dbReference type="NCBI Taxonomy" id="93759"/>
    <lineage>
        <taxon>Eukaryota</taxon>
        <taxon>Viridiplantae</taxon>
        <taxon>Streptophyta</taxon>
        <taxon>Embryophyta</taxon>
        <taxon>Tracheophyta</taxon>
        <taxon>Spermatophyta</taxon>
        <taxon>Magnoliopsida</taxon>
        <taxon>eudicotyledons</taxon>
        <taxon>Gunneridae</taxon>
        <taxon>Pentapetalae</taxon>
        <taxon>rosids</taxon>
        <taxon>malvids</taxon>
        <taxon>Malvales</taxon>
        <taxon>Malvaceae</taxon>
        <taxon>Grewioideae</taxon>
        <taxon>Apeibeae</taxon>
        <taxon>Corchorus</taxon>
    </lineage>
</organism>
<dbReference type="STRING" id="93759.A0A1R3JPY8"/>